<dbReference type="PANTHER" id="PTHR34223:SF51">
    <property type="entry name" value="OS06G0556300 PROTEIN"/>
    <property type="match status" value="1"/>
</dbReference>
<gene>
    <name evidence="2" type="primary">ga02669</name>
    <name evidence="2" type="ORF">PR202_ga02669</name>
</gene>
<evidence type="ECO:0000259" key="1">
    <source>
        <dbReference type="PROSITE" id="PS50181"/>
    </source>
</evidence>
<dbReference type="InterPro" id="IPR053197">
    <property type="entry name" value="F-box_SCFL_complex_component"/>
</dbReference>
<dbReference type="Pfam" id="PF00646">
    <property type="entry name" value="F-box"/>
    <property type="match status" value="1"/>
</dbReference>
<evidence type="ECO:0000313" key="2">
    <source>
        <dbReference type="EMBL" id="GJM86778.1"/>
    </source>
</evidence>
<dbReference type="Proteomes" id="UP001054889">
    <property type="component" value="Unassembled WGS sequence"/>
</dbReference>
<dbReference type="PROSITE" id="PS50181">
    <property type="entry name" value="FBOX"/>
    <property type="match status" value="1"/>
</dbReference>
<comment type="caution">
    <text evidence="2">The sequence shown here is derived from an EMBL/GenBank/DDBJ whole genome shotgun (WGS) entry which is preliminary data.</text>
</comment>
<dbReference type="InterPro" id="IPR001810">
    <property type="entry name" value="F-box_dom"/>
</dbReference>
<dbReference type="Gene3D" id="1.20.1280.50">
    <property type="match status" value="1"/>
</dbReference>
<accession>A0AAV5BMB8</accession>
<reference evidence="2" key="2">
    <citation type="submission" date="2021-12" db="EMBL/GenBank/DDBJ databases">
        <title>Resequencing data analysis of finger millet.</title>
        <authorList>
            <person name="Hatakeyama M."/>
            <person name="Aluri S."/>
            <person name="Balachadran M.T."/>
            <person name="Sivarajan S.R."/>
            <person name="Poveda L."/>
            <person name="Shimizu-Inatsugi R."/>
            <person name="Schlapbach R."/>
            <person name="Sreeman S.M."/>
            <person name="Shimizu K.K."/>
        </authorList>
    </citation>
    <scope>NUCLEOTIDE SEQUENCE</scope>
</reference>
<sequence>MLEGRGSKMASAGGGDRLSALPDVVLEHVISFLPSVDAVRTCVLARRWRGLWLSTPSLRVDGESVKECHRFLDHLLLLRGHAPIDTCDLSFDDFSKRDVPYLNLWIRYAVMCRVRVLRFYADWRRGERLPVGDLPLITNTLTRLRLHGNDTENSVLLDGLSSATSIELIITDQKVASVLSKSIEILDCVLQLSTASCLCSKYFCLWGAHVGFRERISCTLYFMENF</sequence>
<keyword evidence="3" id="KW-1185">Reference proteome</keyword>
<dbReference type="InterPro" id="IPR036047">
    <property type="entry name" value="F-box-like_dom_sf"/>
</dbReference>
<dbReference type="SUPFAM" id="SSF81383">
    <property type="entry name" value="F-box domain"/>
    <property type="match status" value="1"/>
</dbReference>
<dbReference type="AlphaFoldDB" id="A0AAV5BMB8"/>
<organism evidence="2 3">
    <name type="scientific">Eleusine coracana subsp. coracana</name>
    <dbReference type="NCBI Taxonomy" id="191504"/>
    <lineage>
        <taxon>Eukaryota</taxon>
        <taxon>Viridiplantae</taxon>
        <taxon>Streptophyta</taxon>
        <taxon>Embryophyta</taxon>
        <taxon>Tracheophyta</taxon>
        <taxon>Spermatophyta</taxon>
        <taxon>Magnoliopsida</taxon>
        <taxon>Liliopsida</taxon>
        <taxon>Poales</taxon>
        <taxon>Poaceae</taxon>
        <taxon>PACMAD clade</taxon>
        <taxon>Chloridoideae</taxon>
        <taxon>Cynodonteae</taxon>
        <taxon>Eleusininae</taxon>
        <taxon>Eleusine</taxon>
    </lineage>
</organism>
<dbReference type="PANTHER" id="PTHR34223">
    <property type="entry name" value="OS11G0201299 PROTEIN"/>
    <property type="match status" value="1"/>
</dbReference>
<dbReference type="InterPro" id="IPR053781">
    <property type="entry name" value="F-box_AtFBL13-like"/>
</dbReference>
<dbReference type="EMBL" id="BQKI01000001">
    <property type="protein sequence ID" value="GJM86778.1"/>
    <property type="molecule type" value="Genomic_DNA"/>
</dbReference>
<proteinExistence type="predicted"/>
<reference evidence="2" key="1">
    <citation type="journal article" date="2018" name="DNA Res.">
        <title>Multiple hybrid de novo genome assembly of finger millet, an orphan allotetraploid crop.</title>
        <authorList>
            <person name="Hatakeyama M."/>
            <person name="Aluri S."/>
            <person name="Balachadran M.T."/>
            <person name="Sivarajan S.R."/>
            <person name="Patrignani A."/>
            <person name="Gruter S."/>
            <person name="Poveda L."/>
            <person name="Shimizu-Inatsugi R."/>
            <person name="Baeten J."/>
            <person name="Francoijs K.J."/>
            <person name="Nataraja K.N."/>
            <person name="Reddy Y.A.N."/>
            <person name="Phadnis S."/>
            <person name="Ravikumar R.L."/>
            <person name="Schlapbach R."/>
            <person name="Sreeman S.M."/>
            <person name="Shimizu K.K."/>
        </authorList>
    </citation>
    <scope>NUCLEOTIDE SEQUENCE</scope>
</reference>
<name>A0AAV5BMB8_ELECO</name>
<feature type="domain" description="F-box" evidence="1">
    <location>
        <begin position="15"/>
        <end position="51"/>
    </location>
</feature>
<dbReference type="CDD" id="cd22160">
    <property type="entry name" value="F-box_AtFBL13-like"/>
    <property type="match status" value="1"/>
</dbReference>
<protein>
    <recommendedName>
        <fullName evidence="1">F-box domain-containing protein</fullName>
    </recommendedName>
</protein>
<evidence type="ECO:0000313" key="3">
    <source>
        <dbReference type="Proteomes" id="UP001054889"/>
    </source>
</evidence>